<evidence type="ECO:0000256" key="6">
    <source>
        <dbReference type="ARBA" id="ARBA00022833"/>
    </source>
</evidence>
<dbReference type="SUPFAM" id="SSF63411">
    <property type="entry name" value="LuxS/MPP-like metallohydrolase"/>
    <property type="match status" value="4"/>
</dbReference>
<dbReference type="Pfam" id="PF16187">
    <property type="entry name" value="Peptidase_M16_M"/>
    <property type="match status" value="1"/>
</dbReference>
<reference evidence="16" key="1">
    <citation type="journal article" date="2023" name="Commun. Biol.">
        <title>Genome analysis of Parmales, the sister group of diatoms, reveals the evolutionary specialization of diatoms from phago-mixotrophs to photoautotrophs.</title>
        <authorList>
            <person name="Ban H."/>
            <person name="Sato S."/>
            <person name="Yoshikawa S."/>
            <person name="Yamada K."/>
            <person name="Nakamura Y."/>
            <person name="Ichinomiya M."/>
            <person name="Sato N."/>
            <person name="Blanc-Mathieu R."/>
            <person name="Endo H."/>
            <person name="Kuwata A."/>
            <person name="Ogata H."/>
        </authorList>
    </citation>
    <scope>NUCLEOTIDE SEQUENCE [LARGE SCALE GENOMIC DNA]</scope>
    <source>
        <strain evidence="16">NIES 3701</strain>
    </source>
</reference>
<evidence type="ECO:0000256" key="8">
    <source>
        <dbReference type="RuleBase" id="RU004447"/>
    </source>
</evidence>
<evidence type="ECO:0000256" key="4">
    <source>
        <dbReference type="ARBA" id="ARBA00022723"/>
    </source>
</evidence>
<feature type="compositionally biased region" description="Pro residues" evidence="9">
    <location>
        <begin position="1"/>
        <end position="13"/>
    </location>
</feature>
<dbReference type="OrthoDB" id="952271at2759"/>
<evidence type="ECO:0000259" key="12">
    <source>
        <dbReference type="Pfam" id="PF05193"/>
    </source>
</evidence>
<evidence type="ECO:0000313" key="15">
    <source>
        <dbReference type="EMBL" id="GMH51691.1"/>
    </source>
</evidence>
<dbReference type="Pfam" id="PF00675">
    <property type="entry name" value="Peptidase_M16"/>
    <property type="match status" value="1"/>
</dbReference>
<organism evidence="15 16">
    <name type="scientific">Triparma strigata</name>
    <dbReference type="NCBI Taxonomy" id="1606541"/>
    <lineage>
        <taxon>Eukaryota</taxon>
        <taxon>Sar</taxon>
        <taxon>Stramenopiles</taxon>
        <taxon>Ochrophyta</taxon>
        <taxon>Bolidophyceae</taxon>
        <taxon>Parmales</taxon>
        <taxon>Triparmaceae</taxon>
        <taxon>Triparma</taxon>
    </lineage>
</organism>
<proteinExistence type="inferred from homology"/>
<name>A0A9W6ZG91_9STRA</name>
<dbReference type="InterPro" id="IPR011249">
    <property type="entry name" value="Metalloenz_LuxS/M16"/>
</dbReference>
<feature type="region of interest" description="Disordered" evidence="9">
    <location>
        <begin position="1"/>
        <end position="22"/>
    </location>
</feature>
<dbReference type="FunFam" id="3.30.830.10:FF:000012">
    <property type="entry name" value="Protease 3"/>
    <property type="match status" value="1"/>
</dbReference>
<feature type="domain" description="Peptidase M16 N-terminal" evidence="11">
    <location>
        <begin position="33"/>
        <end position="168"/>
    </location>
</feature>
<dbReference type="GO" id="GO:0046872">
    <property type="term" value="F:metal ion binding"/>
    <property type="evidence" value="ECO:0007669"/>
    <property type="project" value="UniProtKB-KW"/>
</dbReference>
<evidence type="ECO:0000256" key="5">
    <source>
        <dbReference type="ARBA" id="ARBA00022801"/>
    </source>
</evidence>
<dbReference type="InterPro" id="IPR054734">
    <property type="entry name" value="PqqF-like_C_4"/>
</dbReference>
<dbReference type="InterPro" id="IPR050626">
    <property type="entry name" value="Peptidase_M16"/>
</dbReference>
<sequence length="1065" mass="118427">MPPSYTPLPPPTQSPSDTRHHKSYLLPNNLTLLLTSHPSSPKSSASISVNVGAGADPPSLPGLAHFCEHMVFLGSKAYPEENGYKKIISQSGGSSNASTSMESTTFKFVTTASHLKDVLPCFTSFFIEPLMTESGVGREVNAVDSENSKNLTSDARRRLQVLKSLAHPTSSGYSNFSTGSTSTIIGSRTTSSVRSHLLEFHKLHYVAENMSACVVGPQSINELEDLVIPLFTSIPSVHKSPPTEGIVYDSSLRYERTSSENYESSWPSKNPIYTIAPLRSSLRSVSIMFPLKPYNHLKDSNPLKILSHLLGHESKGSVYYNLQRGGLCEGLSAGVRMEDDGQSLFQVKMELTVEGERKWEEGFKAVFGYVQMLKEAGKEDLERIWKEKTEVQKMHFSMSSPGEPYAFAPYVARRLGRLNTEEVLRSGSMVNNPEFPEKEFYEVLDMCNEENCLVEVVSQRLYAECEGEVRKEKWYGVEYKVEGKEGLKEKLKSINPPQGLMLPPPNTYIPSSLELNRNVPPDCRVPQISKPCSPPILLSSAPWGRLFHKLDDRYALPISYASLLIRSPKSCHSSNGEFSLKRETLGQLYVSAFEHGMRSVFYEAGIAGMGYGVGSTRGGVSLKCHGYSDKLGEFCGDVLRRFVNDDIEEEWFKVVQERKVRSLKSFYKERPDYYASFLEGLCLEPEKGSIEDMVEAMEGAKFEEVLQWKQEVLRDHKDRFVDLTYMGNVDSDEAKDLFDRVGHVLGTEGFGENGDGQVSCMAKETRLMDEGREYRIHVQSKNEDEENGAVTVLFQGKEQSFTGRNSNEGLRGTASLKLVGHMLREPLFNELRTKQTLGYIVSSNLESHFSATNDKVSKVDAVGITVVSKKADPSDIVDRIDKFLLDFTGILKSMPESEIENHKSSLYKKMLDPWKKLHHEASDAAGRIRRYAPEGLGDIPWDPAPTLAEEITKLTREDMLRSWETLVVGRKRSRIVTCVHGKLFPYKGNVHGKAGLSASMFGAGSKRVLTSVGDVRSAGFDLCKIDGVGSGWRKMRLRVALGLRVGVVVGAVGVLCGGLGLDKKK</sequence>
<dbReference type="GO" id="GO:0006508">
    <property type="term" value="P:proteolysis"/>
    <property type="evidence" value="ECO:0007669"/>
    <property type="project" value="UniProtKB-KW"/>
</dbReference>
<evidence type="ECO:0000259" key="11">
    <source>
        <dbReference type="Pfam" id="PF00675"/>
    </source>
</evidence>
<dbReference type="PANTHER" id="PTHR43690">
    <property type="entry name" value="NARDILYSIN"/>
    <property type="match status" value="1"/>
</dbReference>
<keyword evidence="10" id="KW-0472">Membrane</keyword>
<comment type="caution">
    <text evidence="15">The sequence shown here is derived from an EMBL/GenBank/DDBJ whole genome shotgun (WGS) entry which is preliminary data.</text>
</comment>
<dbReference type="GO" id="GO:0005737">
    <property type="term" value="C:cytoplasm"/>
    <property type="evidence" value="ECO:0007669"/>
    <property type="project" value="UniProtKB-ARBA"/>
</dbReference>
<dbReference type="Pfam" id="PF05193">
    <property type="entry name" value="Peptidase_M16_C"/>
    <property type="match status" value="1"/>
</dbReference>
<feature type="domain" description="Peptidase M16 middle/third" evidence="13">
    <location>
        <begin position="400"/>
        <end position="696"/>
    </location>
</feature>
<comment type="similarity">
    <text evidence="2 8">Belongs to the peptidase M16 family.</text>
</comment>
<feature type="domain" description="Coenzyme PQQ synthesis protein F-like C-terminal lobe" evidence="14">
    <location>
        <begin position="818"/>
        <end position="923"/>
    </location>
</feature>
<comment type="cofactor">
    <cofactor evidence="1">
        <name>Zn(2+)</name>
        <dbReference type="ChEBI" id="CHEBI:29105"/>
    </cofactor>
</comment>
<keyword evidence="10" id="KW-1133">Transmembrane helix</keyword>
<keyword evidence="7" id="KW-0482">Metalloprotease</keyword>
<dbReference type="Proteomes" id="UP001165085">
    <property type="component" value="Unassembled WGS sequence"/>
</dbReference>
<evidence type="ECO:0000256" key="10">
    <source>
        <dbReference type="SAM" id="Phobius"/>
    </source>
</evidence>
<dbReference type="PANTHER" id="PTHR43690:SF18">
    <property type="entry name" value="INSULIN-DEGRADING ENZYME-RELATED"/>
    <property type="match status" value="1"/>
</dbReference>
<protein>
    <submittedName>
        <fullName evidence="15">Uncharacterized protein</fullName>
    </submittedName>
</protein>
<dbReference type="InterPro" id="IPR032632">
    <property type="entry name" value="Peptidase_M16_M"/>
</dbReference>
<dbReference type="Gene3D" id="3.30.830.10">
    <property type="entry name" value="Metalloenzyme, LuxS/M16 peptidase-like"/>
    <property type="match status" value="4"/>
</dbReference>
<keyword evidence="3" id="KW-0645">Protease</keyword>
<dbReference type="EMBL" id="BRXY01000005">
    <property type="protein sequence ID" value="GMH51691.1"/>
    <property type="molecule type" value="Genomic_DNA"/>
</dbReference>
<dbReference type="InterPro" id="IPR011765">
    <property type="entry name" value="Pept_M16_N"/>
</dbReference>
<dbReference type="InterPro" id="IPR007863">
    <property type="entry name" value="Peptidase_M16_C"/>
</dbReference>
<keyword evidence="6" id="KW-0862">Zinc</keyword>
<dbReference type="Pfam" id="PF22456">
    <property type="entry name" value="PqqF-like_C_4"/>
    <property type="match status" value="1"/>
</dbReference>
<dbReference type="AlphaFoldDB" id="A0A9W6ZG91"/>
<dbReference type="InterPro" id="IPR001431">
    <property type="entry name" value="Pept_M16_Zn_BS"/>
</dbReference>
<feature type="transmembrane region" description="Helical" evidence="10">
    <location>
        <begin position="1041"/>
        <end position="1061"/>
    </location>
</feature>
<keyword evidence="5" id="KW-0378">Hydrolase</keyword>
<accession>A0A9W6ZG91</accession>
<evidence type="ECO:0000256" key="2">
    <source>
        <dbReference type="ARBA" id="ARBA00007261"/>
    </source>
</evidence>
<keyword evidence="4" id="KW-0479">Metal-binding</keyword>
<evidence type="ECO:0000259" key="14">
    <source>
        <dbReference type="Pfam" id="PF22456"/>
    </source>
</evidence>
<evidence type="ECO:0000256" key="9">
    <source>
        <dbReference type="SAM" id="MobiDB-lite"/>
    </source>
</evidence>
<dbReference type="PROSITE" id="PS00143">
    <property type="entry name" value="INSULINASE"/>
    <property type="match status" value="1"/>
</dbReference>
<keyword evidence="16" id="KW-1185">Reference proteome</keyword>
<gene>
    <name evidence="15" type="ORF">TrST_g11017</name>
</gene>
<keyword evidence="10" id="KW-0812">Transmembrane</keyword>
<evidence type="ECO:0000259" key="13">
    <source>
        <dbReference type="Pfam" id="PF16187"/>
    </source>
</evidence>
<evidence type="ECO:0000256" key="3">
    <source>
        <dbReference type="ARBA" id="ARBA00022670"/>
    </source>
</evidence>
<evidence type="ECO:0000256" key="7">
    <source>
        <dbReference type="ARBA" id="ARBA00023049"/>
    </source>
</evidence>
<evidence type="ECO:0000256" key="1">
    <source>
        <dbReference type="ARBA" id="ARBA00001947"/>
    </source>
</evidence>
<dbReference type="GO" id="GO:0004222">
    <property type="term" value="F:metalloendopeptidase activity"/>
    <property type="evidence" value="ECO:0007669"/>
    <property type="project" value="InterPro"/>
</dbReference>
<evidence type="ECO:0000313" key="16">
    <source>
        <dbReference type="Proteomes" id="UP001165085"/>
    </source>
</evidence>
<feature type="domain" description="Peptidase M16 C-terminal" evidence="12">
    <location>
        <begin position="194"/>
        <end position="384"/>
    </location>
</feature>